<keyword evidence="2" id="KW-1185">Reference proteome</keyword>
<protein>
    <submittedName>
        <fullName evidence="1">Uncharacterized protein</fullName>
    </submittedName>
</protein>
<name>A0AAI8M8Q9_9BRAD</name>
<organism evidence="1 2">
    <name type="scientific">Bradyrhizobium cosmicum</name>
    <dbReference type="NCBI Taxonomy" id="1404864"/>
    <lineage>
        <taxon>Bacteria</taxon>
        <taxon>Pseudomonadati</taxon>
        <taxon>Pseudomonadota</taxon>
        <taxon>Alphaproteobacteria</taxon>
        <taxon>Hyphomicrobiales</taxon>
        <taxon>Nitrobacteraceae</taxon>
        <taxon>Bradyrhizobium</taxon>
    </lineage>
</organism>
<reference evidence="1 2" key="1">
    <citation type="journal article" date="2012" name="Microbes Environ.">
        <title>Complete genome sequence of Bradyrhizobium sp. S23321: insights into symbiosis evolution in soil oligotrophs.</title>
        <authorList>
            <person name="Okubo T."/>
            <person name="Tsukui T."/>
            <person name="Maita H."/>
            <person name="Okamoto S."/>
            <person name="Oshima K."/>
            <person name="Fujisawa T."/>
            <person name="Saito A."/>
            <person name="Futamata H."/>
            <person name="Hattori R."/>
            <person name="Shimomura Y."/>
            <person name="Haruta S."/>
            <person name="Morimoto S."/>
            <person name="Wang Y."/>
            <person name="Sakai Y."/>
            <person name="Hattori M."/>
            <person name="Aizawa S."/>
            <person name="Nagashima K.V.P."/>
            <person name="Masuda S."/>
            <person name="Hattori T."/>
            <person name="Yamashita A."/>
            <person name="Bao Z."/>
            <person name="Hayatsu M."/>
            <person name="Kajiya-Kanegae H."/>
            <person name="Yoshinaga I."/>
            <person name="Sakamoto K."/>
            <person name="Toyota K."/>
            <person name="Nakao M."/>
            <person name="Kohara M."/>
            <person name="Anda M."/>
            <person name="Niwa R."/>
            <person name="Jung-Hwan P."/>
            <person name="Sameshima-Saito R."/>
            <person name="Tokuda S."/>
            <person name="Yamamoto S."/>
            <person name="Yamamoto S."/>
            <person name="Yokoyama T."/>
            <person name="Akutsu T."/>
            <person name="Nakamura Y."/>
            <person name="Nakahira-Yanaka Y."/>
            <person name="Takada Hoshino Y."/>
            <person name="Hirakawa H."/>
            <person name="Mitsui H."/>
            <person name="Terasawa K."/>
            <person name="Itakura M."/>
            <person name="Sato S."/>
            <person name="Ikeda-Ohtsubo W."/>
            <person name="Sakakura N."/>
            <person name="Kaminuma E."/>
            <person name="Minamisawa K."/>
        </authorList>
    </citation>
    <scope>NUCLEOTIDE SEQUENCE [LARGE SCALE GENOMIC DNA]</scope>
    <source>
        <strain evidence="1 2">S23321</strain>
    </source>
</reference>
<dbReference type="RefSeq" id="WP_014439150.1">
    <property type="nucleotide sequence ID" value="NC_017082.1"/>
</dbReference>
<sequence>MTTRAELFWRYSEFAERYGVEMARRVVAWRGYCASADVRRVQPGVYASLIRSFDDVEAGRDKLPGYAFRFDTQRQTVPTNCSFDRDAITPKMF</sequence>
<proteinExistence type="predicted"/>
<dbReference type="Proteomes" id="UP000007886">
    <property type="component" value="Chromosome"/>
</dbReference>
<evidence type="ECO:0000313" key="1">
    <source>
        <dbReference type="EMBL" id="BAL73740.1"/>
    </source>
</evidence>
<dbReference type="AlphaFoldDB" id="A0AAI8M8Q9"/>
<accession>A0AAI8M8Q9</accession>
<gene>
    <name evidence="1" type="ORF">S23_05190</name>
</gene>
<dbReference type="KEGG" id="brs:S23_05190"/>
<evidence type="ECO:0000313" key="2">
    <source>
        <dbReference type="Proteomes" id="UP000007886"/>
    </source>
</evidence>
<dbReference type="EMBL" id="AP012279">
    <property type="protein sequence ID" value="BAL73740.1"/>
    <property type="molecule type" value="Genomic_DNA"/>
</dbReference>